<keyword evidence="1" id="KW-0812">Transmembrane</keyword>
<name>A0A0C2Y0C1_HEBCY</name>
<dbReference type="STRING" id="686832.A0A0C2Y0C1"/>
<keyword evidence="1" id="KW-0472">Membrane</keyword>
<dbReference type="AlphaFoldDB" id="A0A0C2Y0C1"/>
<dbReference type="HOGENOM" id="CLU_154017_0_0_1"/>
<evidence type="ECO:0000256" key="1">
    <source>
        <dbReference type="SAM" id="Phobius"/>
    </source>
</evidence>
<keyword evidence="1" id="KW-1133">Transmembrane helix</keyword>
<evidence type="ECO:0000313" key="2">
    <source>
        <dbReference type="EMBL" id="KIM43313.1"/>
    </source>
</evidence>
<reference evidence="2 3" key="1">
    <citation type="submission" date="2014-04" db="EMBL/GenBank/DDBJ databases">
        <authorList>
            <consortium name="DOE Joint Genome Institute"/>
            <person name="Kuo A."/>
            <person name="Gay G."/>
            <person name="Dore J."/>
            <person name="Kohler A."/>
            <person name="Nagy L.G."/>
            <person name="Floudas D."/>
            <person name="Copeland A."/>
            <person name="Barry K.W."/>
            <person name="Cichocki N."/>
            <person name="Veneault-Fourrey C."/>
            <person name="LaButti K."/>
            <person name="Lindquist E.A."/>
            <person name="Lipzen A."/>
            <person name="Lundell T."/>
            <person name="Morin E."/>
            <person name="Murat C."/>
            <person name="Sun H."/>
            <person name="Tunlid A."/>
            <person name="Henrissat B."/>
            <person name="Grigoriev I.V."/>
            <person name="Hibbett D.S."/>
            <person name="Martin F."/>
            <person name="Nordberg H.P."/>
            <person name="Cantor M.N."/>
            <person name="Hua S.X."/>
        </authorList>
    </citation>
    <scope>NUCLEOTIDE SEQUENCE [LARGE SCALE GENOMIC DNA]</scope>
    <source>
        <strain evidence="3">h7</strain>
    </source>
</reference>
<keyword evidence="3" id="KW-1185">Reference proteome</keyword>
<dbReference type="OrthoDB" id="192748at2759"/>
<proteinExistence type="predicted"/>
<organism evidence="2 3">
    <name type="scientific">Hebeloma cylindrosporum</name>
    <dbReference type="NCBI Taxonomy" id="76867"/>
    <lineage>
        <taxon>Eukaryota</taxon>
        <taxon>Fungi</taxon>
        <taxon>Dikarya</taxon>
        <taxon>Basidiomycota</taxon>
        <taxon>Agaricomycotina</taxon>
        <taxon>Agaricomycetes</taxon>
        <taxon>Agaricomycetidae</taxon>
        <taxon>Agaricales</taxon>
        <taxon>Agaricineae</taxon>
        <taxon>Hymenogastraceae</taxon>
        <taxon>Hebeloma</taxon>
    </lineage>
</organism>
<dbReference type="EMBL" id="KN831776">
    <property type="protein sequence ID" value="KIM43313.1"/>
    <property type="molecule type" value="Genomic_DNA"/>
</dbReference>
<dbReference type="Proteomes" id="UP000053424">
    <property type="component" value="Unassembled WGS sequence"/>
</dbReference>
<reference evidence="3" key="2">
    <citation type="submission" date="2015-01" db="EMBL/GenBank/DDBJ databases">
        <title>Evolutionary Origins and Diversification of the Mycorrhizal Mutualists.</title>
        <authorList>
            <consortium name="DOE Joint Genome Institute"/>
            <consortium name="Mycorrhizal Genomics Consortium"/>
            <person name="Kohler A."/>
            <person name="Kuo A."/>
            <person name="Nagy L.G."/>
            <person name="Floudas D."/>
            <person name="Copeland A."/>
            <person name="Barry K.W."/>
            <person name="Cichocki N."/>
            <person name="Veneault-Fourrey C."/>
            <person name="LaButti K."/>
            <person name="Lindquist E.A."/>
            <person name="Lipzen A."/>
            <person name="Lundell T."/>
            <person name="Morin E."/>
            <person name="Murat C."/>
            <person name="Riley R."/>
            <person name="Ohm R."/>
            <person name="Sun H."/>
            <person name="Tunlid A."/>
            <person name="Henrissat B."/>
            <person name="Grigoriev I.V."/>
            <person name="Hibbett D.S."/>
            <person name="Martin F."/>
        </authorList>
    </citation>
    <scope>NUCLEOTIDE SEQUENCE [LARGE SCALE GENOMIC DNA]</scope>
    <source>
        <strain evidence="3">h7</strain>
    </source>
</reference>
<protein>
    <submittedName>
        <fullName evidence="2">Uncharacterized protein</fullName>
    </submittedName>
</protein>
<accession>A0A0C2Y0C1</accession>
<feature type="transmembrane region" description="Helical" evidence="1">
    <location>
        <begin position="48"/>
        <end position="68"/>
    </location>
</feature>
<gene>
    <name evidence="2" type="ORF">M413DRAFT_26467</name>
</gene>
<evidence type="ECO:0000313" key="3">
    <source>
        <dbReference type="Proteomes" id="UP000053424"/>
    </source>
</evidence>
<sequence length="110" mass="12556">MRGNLSRILLPRQLHHRRLFSTEVPTPKKLEGPGDDPRPPWVYVGTRLISMAVIPAVGVYSVFFYDFGDRDHAFQPIRRWAAQQVNKFFTLSPAEEKLLEQVKSSSSSTS</sequence>